<dbReference type="Proteomes" id="UP000631114">
    <property type="component" value="Unassembled WGS sequence"/>
</dbReference>
<comment type="caution">
    <text evidence="1">The sequence shown here is derived from an EMBL/GenBank/DDBJ whole genome shotgun (WGS) entry which is preliminary data.</text>
</comment>
<evidence type="ECO:0000313" key="1">
    <source>
        <dbReference type="EMBL" id="KAF9609522.1"/>
    </source>
</evidence>
<protein>
    <submittedName>
        <fullName evidence="1">Uncharacterized protein</fullName>
    </submittedName>
</protein>
<evidence type="ECO:0000313" key="2">
    <source>
        <dbReference type="Proteomes" id="UP000631114"/>
    </source>
</evidence>
<accession>A0A835I4L5</accession>
<sequence>MFEFCENELFSDNLPNSEVSSCSNYCYEDNSSYTTILSFSSSFPSDVGKFNSNNNSISSITSNTNNNPTTSTNTITNTNNNLSLLYDPQDDSDNNDISASINFLTAPTFSIPPIITNQEDQFDMSTMQTQIPLADVVNGLSPYPPDLTVPMTGLPLPLVFEDDCLSSLPTYGNLDPSSPSCSLIDPTMGPYLSGALSSALSADASGIYSGSLLMGSELQPHELEFQGENLGVYCSDSVQCYSSGDMQQVTVKEEDEMVDSSDIFAHISGVNSFKCNYPLQSWI</sequence>
<reference evidence="1 2" key="1">
    <citation type="submission" date="2020-10" db="EMBL/GenBank/DDBJ databases">
        <title>The Coptis chinensis genome and diversification of protoberbering-type alkaloids.</title>
        <authorList>
            <person name="Wang B."/>
            <person name="Shu S."/>
            <person name="Song C."/>
            <person name="Liu Y."/>
        </authorList>
    </citation>
    <scope>NUCLEOTIDE SEQUENCE [LARGE SCALE GENOMIC DNA]</scope>
    <source>
        <strain evidence="1">HL-2020</strain>
        <tissue evidence="1">Leaf</tissue>
    </source>
</reference>
<gene>
    <name evidence="1" type="ORF">IFM89_016883</name>
</gene>
<organism evidence="1 2">
    <name type="scientific">Coptis chinensis</name>
    <dbReference type="NCBI Taxonomy" id="261450"/>
    <lineage>
        <taxon>Eukaryota</taxon>
        <taxon>Viridiplantae</taxon>
        <taxon>Streptophyta</taxon>
        <taxon>Embryophyta</taxon>
        <taxon>Tracheophyta</taxon>
        <taxon>Spermatophyta</taxon>
        <taxon>Magnoliopsida</taxon>
        <taxon>Ranunculales</taxon>
        <taxon>Ranunculaceae</taxon>
        <taxon>Coptidoideae</taxon>
        <taxon>Coptis</taxon>
    </lineage>
</organism>
<keyword evidence="2" id="KW-1185">Reference proteome</keyword>
<dbReference type="EMBL" id="JADFTS010000004">
    <property type="protein sequence ID" value="KAF9609522.1"/>
    <property type="molecule type" value="Genomic_DNA"/>
</dbReference>
<dbReference type="AlphaFoldDB" id="A0A835I4L5"/>
<name>A0A835I4L5_9MAGN</name>
<dbReference type="OrthoDB" id="153872at2759"/>
<proteinExistence type="predicted"/>